<keyword evidence="2" id="KW-1185">Reference proteome</keyword>
<proteinExistence type="predicted"/>
<dbReference type="RefSeq" id="WP_330482541.1">
    <property type="nucleotide sequence ID" value="NZ_JAZBJZ010000013.1"/>
</dbReference>
<reference evidence="1" key="1">
    <citation type="submission" date="2024-01" db="EMBL/GenBank/DDBJ databases">
        <title>Bank of Algae and Cyanobacteria of the Azores (BACA) strain genomes.</title>
        <authorList>
            <person name="Luz R."/>
            <person name="Cordeiro R."/>
            <person name="Fonseca A."/>
            <person name="Goncalves V."/>
        </authorList>
    </citation>
    <scope>NUCLEOTIDE SEQUENCE</scope>
    <source>
        <strain evidence="1">BACA0141</strain>
    </source>
</reference>
<gene>
    <name evidence="1" type="ORF">V2H45_05065</name>
</gene>
<evidence type="ECO:0000313" key="1">
    <source>
        <dbReference type="EMBL" id="MEE3716115.1"/>
    </source>
</evidence>
<name>A0AAW9PYQ2_9CYAN</name>
<dbReference type="Proteomes" id="UP001333818">
    <property type="component" value="Unassembled WGS sequence"/>
</dbReference>
<dbReference type="AlphaFoldDB" id="A0AAW9PYQ2"/>
<dbReference type="EMBL" id="JAZBJZ010000013">
    <property type="protein sequence ID" value="MEE3716115.1"/>
    <property type="molecule type" value="Genomic_DNA"/>
</dbReference>
<organism evidence="1 2">
    <name type="scientific">Tumidithrix elongata BACA0141</name>
    <dbReference type="NCBI Taxonomy" id="2716417"/>
    <lineage>
        <taxon>Bacteria</taxon>
        <taxon>Bacillati</taxon>
        <taxon>Cyanobacteriota</taxon>
        <taxon>Cyanophyceae</taxon>
        <taxon>Pseudanabaenales</taxon>
        <taxon>Pseudanabaenaceae</taxon>
        <taxon>Tumidithrix</taxon>
        <taxon>Tumidithrix elongata</taxon>
    </lineage>
</organism>
<comment type="caution">
    <text evidence="1">The sequence shown here is derived from an EMBL/GenBank/DDBJ whole genome shotgun (WGS) entry which is preliminary data.</text>
</comment>
<evidence type="ECO:0000313" key="2">
    <source>
        <dbReference type="Proteomes" id="UP001333818"/>
    </source>
</evidence>
<accession>A0AAW9PYQ2</accession>
<sequence length="45" mass="4863">MSFLKIGAFQFSDRTLRELVIFNEKKAIASSLSSDDTPVARAGGS</sequence>
<protein>
    <submittedName>
        <fullName evidence="1">Uncharacterized protein</fullName>
    </submittedName>
</protein>